<dbReference type="AlphaFoldDB" id="F3YUG4"/>
<evidence type="ECO:0000313" key="1">
    <source>
        <dbReference type="EMBL" id="EGJ48846.1"/>
    </source>
</evidence>
<dbReference type="Proteomes" id="UP000007844">
    <property type="component" value="Chromosome"/>
</dbReference>
<proteinExistence type="predicted"/>
<sequence length="82" mass="9311">MDQAIFNLNMSVEATSLYLMLDDMLSRGDTPSFEACELKWTTSCEKLEAAMHELAARGVIDRAEDGTFLIKESQHWKPLETK</sequence>
<gene>
    <name evidence="1" type="ORF">Desaf_0492</name>
</gene>
<protein>
    <submittedName>
        <fullName evidence="1">Uncharacterized protein</fullName>
    </submittedName>
</protein>
<evidence type="ECO:0000313" key="2">
    <source>
        <dbReference type="Proteomes" id="UP000007844"/>
    </source>
</evidence>
<dbReference type="eggNOG" id="ENOG5033H5A">
    <property type="taxonomic scope" value="Bacteria"/>
</dbReference>
<reference evidence="1 2" key="1">
    <citation type="journal article" date="2011" name="J. Bacteriol.">
        <title>Genome sequence of the mercury-methylating and pleomorphic Desulfovibrio africanus Strain Walvis Bay.</title>
        <authorList>
            <person name="Brown S.D."/>
            <person name="Wall J.D."/>
            <person name="Kucken A.M."/>
            <person name="Gilmour C.C."/>
            <person name="Podar M."/>
            <person name="Brandt C.C."/>
            <person name="Teshima H."/>
            <person name="Detter J.C."/>
            <person name="Han C.S."/>
            <person name="Land M.L."/>
            <person name="Lucas S."/>
            <person name="Han J."/>
            <person name="Pennacchio L."/>
            <person name="Nolan M."/>
            <person name="Pitluck S."/>
            <person name="Woyke T."/>
            <person name="Goodwin L."/>
            <person name="Palumbo A.V."/>
            <person name="Elias D.A."/>
        </authorList>
    </citation>
    <scope>NUCLEOTIDE SEQUENCE [LARGE SCALE GENOMIC DNA]</scope>
    <source>
        <strain evidence="1 2">Walvis Bay</strain>
    </source>
</reference>
<name>F3YUG4_DESAF</name>
<accession>F3YUG4</accession>
<keyword evidence="2" id="KW-1185">Reference proteome</keyword>
<dbReference type="STRING" id="690850.Desaf_0492"/>
<dbReference type="HOGENOM" id="CLU_2552668_0_0_7"/>
<organism evidence="1 2">
    <name type="scientific">Desulfocurvibacter africanus subsp. africanus str. Walvis Bay</name>
    <dbReference type="NCBI Taxonomy" id="690850"/>
    <lineage>
        <taxon>Bacteria</taxon>
        <taxon>Pseudomonadati</taxon>
        <taxon>Thermodesulfobacteriota</taxon>
        <taxon>Desulfovibrionia</taxon>
        <taxon>Desulfovibrionales</taxon>
        <taxon>Desulfovibrionaceae</taxon>
        <taxon>Desulfocurvibacter</taxon>
    </lineage>
</organism>
<dbReference type="RefSeq" id="WP_014258692.1">
    <property type="nucleotide sequence ID" value="NC_016629.1"/>
</dbReference>
<dbReference type="EMBL" id="CP003221">
    <property type="protein sequence ID" value="EGJ48846.1"/>
    <property type="molecule type" value="Genomic_DNA"/>
</dbReference>
<dbReference type="KEGG" id="daf:Desaf_0492"/>